<feature type="compositionally biased region" description="Low complexity" evidence="9">
    <location>
        <begin position="403"/>
        <end position="417"/>
    </location>
</feature>
<keyword evidence="2 8" id="KW-0812">Transmembrane</keyword>
<feature type="domain" description="G-protein coupled receptors family 1 profile" evidence="11">
    <location>
        <begin position="59"/>
        <end position="94"/>
    </location>
</feature>
<organism evidence="12 13">
    <name type="scientific">Macrostomum lignano</name>
    <dbReference type="NCBI Taxonomy" id="282301"/>
    <lineage>
        <taxon>Eukaryota</taxon>
        <taxon>Metazoa</taxon>
        <taxon>Spiralia</taxon>
        <taxon>Lophotrochozoa</taxon>
        <taxon>Platyhelminthes</taxon>
        <taxon>Rhabditophora</taxon>
        <taxon>Macrostomorpha</taxon>
        <taxon>Macrostomida</taxon>
        <taxon>Macrostomidae</taxon>
        <taxon>Macrostomum</taxon>
    </lineage>
</organism>
<feature type="transmembrane region" description="Helical" evidence="10">
    <location>
        <begin position="47"/>
        <end position="68"/>
    </location>
</feature>
<keyword evidence="7 8" id="KW-0807">Transducer</keyword>
<evidence type="ECO:0000256" key="3">
    <source>
        <dbReference type="ARBA" id="ARBA00022989"/>
    </source>
</evidence>
<evidence type="ECO:0000313" key="13">
    <source>
        <dbReference type="WBParaSite" id="maker-uti_cns_0003272-snap-gene-0.2-mRNA-1"/>
    </source>
</evidence>
<evidence type="ECO:0000259" key="11">
    <source>
        <dbReference type="PROSITE" id="PS50262"/>
    </source>
</evidence>
<dbReference type="PRINTS" id="PR00237">
    <property type="entry name" value="GPCRRHODOPSN"/>
</dbReference>
<keyword evidence="12" id="KW-1185">Reference proteome</keyword>
<comment type="subcellular location">
    <subcellularLocation>
        <location evidence="1">Membrane</location>
        <topology evidence="1">Multi-pass membrane protein</topology>
    </subcellularLocation>
</comment>
<dbReference type="Pfam" id="PF00001">
    <property type="entry name" value="7tm_1"/>
    <property type="match status" value="1"/>
</dbReference>
<feature type="compositionally biased region" description="Basic and acidic residues" evidence="9">
    <location>
        <begin position="418"/>
        <end position="428"/>
    </location>
</feature>
<evidence type="ECO:0000256" key="5">
    <source>
        <dbReference type="ARBA" id="ARBA00023136"/>
    </source>
</evidence>
<feature type="transmembrane region" description="Helical" evidence="10">
    <location>
        <begin position="299"/>
        <end position="322"/>
    </location>
</feature>
<name>A0A1I8GV55_9PLAT</name>
<evidence type="ECO:0000256" key="2">
    <source>
        <dbReference type="ARBA" id="ARBA00022692"/>
    </source>
</evidence>
<dbReference type="PROSITE" id="PS50262">
    <property type="entry name" value="G_PROTEIN_RECEP_F1_2"/>
    <property type="match status" value="2"/>
</dbReference>
<dbReference type="PANTHER" id="PTHR24243">
    <property type="entry name" value="G-PROTEIN COUPLED RECEPTOR"/>
    <property type="match status" value="1"/>
</dbReference>
<comment type="similarity">
    <text evidence="8">Belongs to the G-protein coupled receptor 1 family.</text>
</comment>
<keyword evidence="5 10" id="KW-0472">Membrane</keyword>
<evidence type="ECO:0000256" key="9">
    <source>
        <dbReference type="SAM" id="MobiDB-lite"/>
    </source>
</evidence>
<keyword evidence="3 10" id="KW-1133">Transmembrane helix</keyword>
<keyword evidence="4 8" id="KW-0297">G-protein coupled receptor</keyword>
<reference evidence="13" key="1">
    <citation type="submission" date="2016-11" db="UniProtKB">
        <authorList>
            <consortium name="WormBaseParasite"/>
        </authorList>
    </citation>
    <scope>IDENTIFICATION</scope>
</reference>
<dbReference type="PROSITE" id="PS00237">
    <property type="entry name" value="G_PROTEIN_RECEP_F1_1"/>
    <property type="match status" value="1"/>
</dbReference>
<evidence type="ECO:0000256" key="6">
    <source>
        <dbReference type="ARBA" id="ARBA00023170"/>
    </source>
</evidence>
<dbReference type="GO" id="GO:0005886">
    <property type="term" value="C:plasma membrane"/>
    <property type="evidence" value="ECO:0007669"/>
    <property type="project" value="TreeGrafter"/>
</dbReference>
<feature type="transmembrane region" description="Helical" evidence="10">
    <location>
        <begin position="375"/>
        <end position="396"/>
    </location>
</feature>
<dbReference type="GO" id="GO:0008188">
    <property type="term" value="F:neuropeptide receptor activity"/>
    <property type="evidence" value="ECO:0007669"/>
    <property type="project" value="TreeGrafter"/>
</dbReference>
<protein>
    <submittedName>
        <fullName evidence="13">G_PROTEIN_RECEP_F1_2 domain-containing protein</fullName>
    </submittedName>
</protein>
<dbReference type="Proteomes" id="UP000095280">
    <property type="component" value="Unplaced"/>
</dbReference>
<dbReference type="WBParaSite" id="maker-uti_cns_0003272-snap-gene-0.2-mRNA-1">
    <property type="protein sequence ID" value="maker-uti_cns_0003272-snap-gene-0.2-mRNA-1"/>
    <property type="gene ID" value="maker-uti_cns_0003272-snap-gene-0.2"/>
</dbReference>
<dbReference type="PANTHER" id="PTHR24243:SF208">
    <property type="entry name" value="PYROKININ-1 RECEPTOR"/>
    <property type="match status" value="1"/>
</dbReference>
<evidence type="ECO:0000256" key="8">
    <source>
        <dbReference type="RuleBase" id="RU000688"/>
    </source>
</evidence>
<keyword evidence="6 8" id="KW-0675">Receptor</keyword>
<evidence type="ECO:0000256" key="7">
    <source>
        <dbReference type="ARBA" id="ARBA00023224"/>
    </source>
</evidence>
<dbReference type="SUPFAM" id="SSF81321">
    <property type="entry name" value="Family A G protein-coupled receptor-like"/>
    <property type="match status" value="2"/>
</dbReference>
<feature type="region of interest" description="Disordered" evidence="9">
    <location>
        <begin position="401"/>
        <end position="436"/>
    </location>
</feature>
<accession>A0A1I8GV55</accession>
<evidence type="ECO:0000313" key="12">
    <source>
        <dbReference type="Proteomes" id="UP000095280"/>
    </source>
</evidence>
<sequence length="436" mass="47217">FSSGERLAMNSSQGDCTQEDSSFINSVMERTLGQRQTSLQFKVPFGVIYSLILMLGVSGNLCTCVVIARTKCLHTVTNLYLFSLAVSDLSLLLTGSRGSSCERCWLTWAAAGSDLPLQRRMATAHNAKSRYAMEANDDGSSIEPLRRMHGICCDWNSPSSSRLAISCRMSIPGKMQGGSSATMQIEFPDGLRRHQQGGGGSRNKREAAPLRISGLASGAAKHPVGKSRIAAGGVPHELYSILVAQYPWYLGSELCRLRSFLAELTPTVSILTITCFTVERYIAIAHPLRAQVISSFKRTLFIILSLWLLGGLVCVPVGLASAPVPYVVYPNLSESRYAALGCPEPPWANLTGQPIPLSVVCNCAQCDTHIQVSGLLFFVVPVCVIAVLYLLIAVALRRSNPMSSRGSRGADAGASGARDNRRDRDRRSKNSVVRML</sequence>
<evidence type="ECO:0000256" key="1">
    <source>
        <dbReference type="ARBA" id="ARBA00004141"/>
    </source>
</evidence>
<dbReference type="InterPro" id="IPR000276">
    <property type="entry name" value="GPCR_Rhodpsn"/>
</dbReference>
<dbReference type="Gene3D" id="1.20.1070.10">
    <property type="entry name" value="Rhodopsin 7-helix transmembrane proteins"/>
    <property type="match status" value="2"/>
</dbReference>
<evidence type="ECO:0000256" key="10">
    <source>
        <dbReference type="SAM" id="Phobius"/>
    </source>
</evidence>
<evidence type="ECO:0000256" key="4">
    <source>
        <dbReference type="ARBA" id="ARBA00023040"/>
    </source>
</evidence>
<proteinExistence type="inferred from homology"/>
<feature type="domain" description="G-protein coupled receptors family 1 profile" evidence="11">
    <location>
        <begin position="248"/>
        <end position="436"/>
    </location>
</feature>
<dbReference type="AlphaFoldDB" id="A0A1I8GV55"/>
<dbReference type="InterPro" id="IPR017452">
    <property type="entry name" value="GPCR_Rhodpsn_7TM"/>
</dbReference>